<accession>A0A1G2I4J1</accession>
<dbReference type="Gene3D" id="3.30.1330.100">
    <property type="entry name" value="CofE-like"/>
    <property type="match status" value="1"/>
</dbReference>
<organism evidence="2 3">
    <name type="scientific">Candidatus Staskawiczbacteria bacterium RIFCSPHIGHO2_02_FULL_34_9</name>
    <dbReference type="NCBI Taxonomy" id="1802206"/>
    <lineage>
        <taxon>Bacteria</taxon>
        <taxon>Candidatus Staskawicziibacteriota</taxon>
    </lineage>
</organism>
<dbReference type="Pfam" id="PF01996">
    <property type="entry name" value="F420_ligase"/>
    <property type="match status" value="1"/>
</dbReference>
<name>A0A1G2I4J1_9BACT</name>
<dbReference type="AlphaFoldDB" id="A0A1G2I4J1"/>
<comment type="caution">
    <text evidence="2">The sequence shown here is derived from an EMBL/GenBank/DDBJ whole genome shotgun (WGS) entry which is preliminary data.</text>
</comment>
<dbReference type="EMBL" id="MHOS01000005">
    <property type="protein sequence ID" value="OGZ69655.1"/>
    <property type="molecule type" value="Genomic_DNA"/>
</dbReference>
<dbReference type="PANTHER" id="PTHR47917">
    <property type="match status" value="1"/>
</dbReference>
<sequence length="259" mass="29725">MIVKAIKTRRLNPPKDDLISAIKQSIKKVEENSIIAITSKVVSIWQGQCVSMKDCHKDDLVTQEADFYLPRKVVPGAWCMHTLKNNVFIPSAGIDESNANGYYILWPEKLDETAKKLWLWLKKEYKVKNVGIIITDSHTIPLRRGVLGISLAHYGFNPLKDYRDKKDLFGREFKMTQTNIADGLAAASVVLMGEGAESTPICIIKDIPWVKFTSKPMKYKKPFSSFIIKTKEDLYYPLFKSMPWEKGKKKKSLLRLFFF</sequence>
<protein>
    <recommendedName>
        <fullName evidence="1">Coenzyme F420:L-glutamate ligase-like domain-containing protein</fullName>
    </recommendedName>
</protein>
<gene>
    <name evidence="2" type="ORF">A3D35_00305</name>
</gene>
<evidence type="ECO:0000313" key="2">
    <source>
        <dbReference type="EMBL" id="OGZ69655.1"/>
    </source>
</evidence>
<dbReference type="SUPFAM" id="SSF144010">
    <property type="entry name" value="CofE-like"/>
    <property type="match status" value="1"/>
</dbReference>
<dbReference type="STRING" id="1802206.A3D35_00305"/>
<reference evidence="2 3" key="1">
    <citation type="journal article" date="2016" name="Nat. Commun.">
        <title>Thousands of microbial genomes shed light on interconnected biogeochemical processes in an aquifer system.</title>
        <authorList>
            <person name="Anantharaman K."/>
            <person name="Brown C.T."/>
            <person name="Hug L.A."/>
            <person name="Sharon I."/>
            <person name="Castelle C.J."/>
            <person name="Probst A.J."/>
            <person name="Thomas B.C."/>
            <person name="Singh A."/>
            <person name="Wilkins M.J."/>
            <person name="Karaoz U."/>
            <person name="Brodie E.L."/>
            <person name="Williams K.H."/>
            <person name="Hubbard S.S."/>
            <person name="Banfield J.F."/>
        </authorList>
    </citation>
    <scope>NUCLEOTIDE SEQUENCE [LARGE SCALE GENOMIC DNA]</scope>
</reference>
<feature type="domain" description="Coenzyme F420:L-glutamate ligase-like" evidence="1">
    <location>
        <begin position="14"/>
        <end position="206"/>
    </location>
</feature>
<evidence type="ECO:0000259" key="1">
    <source>
        <dbReference type="Pfam" id="PF01996"/>
    </source>
</evidence>
<dbReference type="PANTHER" id="PTHR47917:SF1">
    <property type="entry name" value="COENZYME F420:L-GLUTAMATE LIGASE"/>
    <property type="match status" value="1"/>
</dbReference>
<dbReference type="GO" id="GO:0052618">
    <property type="term" value="F:coenzyme F420-0:L-glutamate ligase activity"/>
    <property type="evidence" value="ECO:0007669"/>
    <property type="project" value="TreeGrafter"/>
</dbReference>
<dbReference type="Proteomes" id="UP000176421">
    <property type="component" value="Unassembled WGS sequence"/>
</dbReference>
<evidence type="ECO:0000313" key="3">
    <source>
        <dbReference type="Proteomes" id="UP000176421"/>
    </source>
</evidence>
<proteinExistence type="predicted"/>
<dbReference type="InterPro" id="IPR002847">
    <property type="entry name" value="F420-0_gamma-glut_ligase-dom"/>
</dbReference>